<dbReference type="InterPro" id="IPR036390">
    <property type="entry name" value="WH_DNA-bd_sf"/>
</dbReference>
<organism evidence="1">
    <name type="scientific">marine sediment metagenome</name>
    <dbReference type="NCBI Taxonomy" id="412755"/>
    <lineage>
        <taxon>unclassified sequences</taxon>
        <taxon>metagenomes</taxon>
        <taxon>ecological metagenomes</taxon>
    </lineage>
</organism>
<dbReference type="AlphaFoldDB" id="X1DNX8"/>
<dbReference type="InterPro" id="IPR036388">
    <property type="entry name" value="WH-like_DNA-bd_sf"/>
</dbReference>
<dbReference type="EMBL" id="BARU01003318">
    <property type="protein sequence ID" value="GAH22651.1"/>
    <property type="molecule type" value="Genomic_DNA"/>
</dbReference>
<name>X1DNX8_9ZZZZ</name>
<reference evidence="1" key="1">
    <citation type="journal article" date="2014" name="Front. Microbiol.">
        <title>High frequency of phylogenetically diverse reductive dehalogenase-homologous genes in deep subseafloor sedimentary metagenomes.</title>
        <authorList>
            <person name="Kawai M."/>
            <person name="Futagami T."/>
            <person name="Toyoda A."/>
            <person name="Takaki Y."/>
            <person name="Nishi S."/>
            <person name="Hori S."/>
            <person name="Arai W."/>
            <person name="Tsubouchi T."/>
            <person name="Morono Y."/>
            <person name="Uchiyama I."/>
            <person name="Ito T."/>
            <person name="Fujiyama A."/>
            <person name="Inagaki F."/>
            <person name="Takami H."/>
        </authorList>
    </citation>
    <scope>NUCLEOTIDE SEQUENCE</scope>
    <source>
        <strain evidence="1">Expedition CK06-06</strain>
    </source>
</reference>
<feature type="non-terminal residue" evidence="1">
    <location>
        <position position="1"/>
    </location>
</feature>
<protein>
    <submittedName>
        <fullName evidence="1">Uncharacterized protein</fullName>
    </submittedName>
</protein>
<accession>X1DNX8</accession>
<sequence>EATTREISTYLGMTERSVQRIISQLHLADYISKEKIGRRNRYEVNHKMPIGHPLKQDKTVSHLLAELTS</sequence>
<evidence type="ECO:0000313" key="1">
    <source>
        <dbReference type="EMBL" id="GAH22651.1"/>
    </source>
</evidence>
<proteinExistence type="predicted"/>
<dbReference type="SUPFAM" id="SSF46785">
    <property type="entry name" value="Winged helix' DNA-binding domain"/>
    <property type="match status" value="1"/>
</dbReference>
<comment type="caution">
    <text evidence="1">The sequence shown here is derived from an EMBL/GenBank/DDBJ whole genome shotgun (WGS) entry which is preliminary data.</text>
</comment>
<gene>
    <name evidence="1" type="ORF">S03H2_07265</name>
</gene>
<dbReference type="Gene3D" id="1.10.10.10">
    <property type="entry name" value="Winged helix-like DNA-binding domain superfamily/Winged helix DNA-binding domain"/>
    <property type="match status" value="1"/>
</dbReference>